<evidence type="ECO:0000313" key="2">
    <source>
        <dbReference type="EMBL" id="CAG6452539.1"/>
    </source>
</evidence>
<accession>A0A8D8AAX6</accession>
<protein>
    <submittedName>
        <fullName evidence="2">(northern house mosquito) hypothetical protein</fullName>
    </submittedName>
</protein>
<feature type="transmembrane region" description="Helical" evidence="1">
    <location>
        <begin position="35"/>
        <end position="57"/>
    </location>
</feature>
<keyword evidence="1" id="KW-1133">Transmembrane helix</keyword>
<sequence length="130" mass="15571">MAFWDFSSFFLLLPPLLLIRLQLHTETKRSILNHSFLRIFLLIFLILESSCVLSRSLPRKSAKFYTERKNKQTKTHNRQNDWSKRTLAYFRTLFAGLLGGLRMDLRRRNVVLDLFNFLFACNICFFFAKR</sequence>
<evidence type="ECO:0000256" key="1">
    <source>
        <dbReference type="SAM" id="Phobius"/>
    </source>
</evidence>
<proteinExistence type="predicted"/>
<dbReference type="EMBL" id="HBUE01020950">
    <property type="protein sequence ID" value="CAG6452547.1"/>
    <property type="molecule type" value="Transcribed_RNA"/>
</dbReference>
<keyword evidence="1" id="KW-0472">Membrane</keyword>
<dbReference type="EMBL" id="HBUE01020942">
    <property type="protein sequence ID" value="CAG6452537.1"/>
    <property type="molecule type" value="Transcribed_RNA"/>
</dbReference>
<feature type="transmembrane region" description="Helical" evidence="1">
    <location>
        <begin position="86"/>
        <end position="103"/>
    </location>
</feature>
<dbReference type="EMBL" id="HBUE01020944">
    <property type="protein sequence ID" value="CAG6452539.1"/>
    <property type="molecule type" value="Transcribed_RNA"/>
</dbReference>
<organism evidence="2">
    <name type="scientific">Culex pipiens</name>
    <name type="common">House mosquito</name>
    <dbReference type="NCBI Taxonomy" id="7175"/>
    <lineage>
        <taxon>Eukaryota</taxon>
        <taxon>Metazoa</taxon>
        <taxon>Ecdysozoa</taxon>
        <taxon>Arthropoda</taxon>
        <taxon>Hexapoda</taxon>
        <taxon>Insecta</taxon>
        <taxon>Pterygota</taxon>
        <taxon>Neoptera</taxon>
        <taxon>Endopterygota</taxon>
        <taxon>Diptera</taxon>
        <taxon>Nematocera</taxon>
        <taxon>Culicoidea</taxon>
        <taxon>Culicidae</taxon>
        <taxon>Culicinae</taxon>
        <taxon>Culicini</taxon>
        <taxon>Culex</taxon>
        <taxon>Culex</taxon>
    </lineage>
</organism>
<keyword evidence="1" id="KW-0812">Transmembrane</keyword>
<dbReference type="EMBL" id="HBUE01020949">
    <property type="protein sequence ID" value="CAG6452545.1"/>
    <property type="molecule type" value="Transcribed_RNA"/>
</dbReference>
<name>A0A8D8AAX6_CULPI</name>
<reference evidence="2" key="1">
    <citation type="submission" date="2021-05" db="EMBL/GenBank/DDBJ databases">
        <authorList>
            <person name="Alioto T."/>
            <person name="Alioto T."/>
            <person name="Gomez Garrido J."/>
        </authorList>
    </citation>
    <scope>NUCLEOTIDE SEQUENCE</scope>
</reference>
<dbReference type="AlphaFoldDB" id="A0A8D8AAX6"/>
<feature type="transmembrane region" description="Helical" evidence="1">
    <location>
        <begin position="110"/>
        <end position="128"/>
    </location>
</feature>